<evidence type="ECO:0000313" key="9">
    <source>
        <dbReference type="EnsemblPlants" id="Kaladp0538s0029.1.v1.1"/>
    </source>
</evidence>
<dbReference type="EnsemblPlants" id="Kaladp0538s0029.1.v1.1">
    <property type="protein sequence ID" value="Kaladp0538s0029.1.v1.1"/>
    <property type="gene ID" value="Kaladp0538s0029.v1.1"/>
</dbReference>
<evidence type="ECO:0000256" key="7">
    <source>
        <dbReference type="ARBA" id="ARBA00023295"/>
    </source>
</evidence>
<dbReference type="InterPro" id="IPR017853">
    <property type="entry name" value="GH"/>
</dbReference>
<evidence type="ECO:0000259" key="8">
    <source>
        <dbReference type="Pfam" id="PF26410"/>
    </source>
</evidence>
<dbReference type="Gramene" id="Kaladp0538s0029.1.v1.1">
    <property type="protein sequence ID" value="Kaladp0538s0029.1.v1.1"/>
    <property type="gene ID" value="Kaladp0538s0029.v1.1"/>
</dbReference>
<evidence type="ECO:0000256" key="6">
    <source>
        <dbReference type="ARBA" id="ARBA00022801"/>
    </source>
</evidence>
<keyword evidence="10" id="KW-1185">Reference proteome</keyword>
<keyword evidence="7" id="KW-0326">Glycosidase</keyword>
<organism evidence="9 10">
    <name type="scientific">Kalanchoe fedtschenkoi</name>
    <name type="common">Lavender scallops</name>
    <name type="synonym">South American air plant</name>
    <dbReference type="NCBI Taxonomy" id="63787"/>
    <lineage>
        <taxon>Eukaryota</taxon>
        <taxon>Viridiplantae</taxon>
        <taxon>Streptophyta</taxon>
        <taxon>Embryophyta</taxon>
        <taxon>Tracheophyta</taxon>
        <taxon>Spermatophyta</taxon>
        <taxon>Magnoliopsida</taxon>
        <taxon>eudicotyledons</taxon>
        <taxon>Gunneridae</taxon>
        <taxon>Pentapetalae</taxon>
        <taxon>Saxifragales</taxon>
        <taxon>Crassulaceae</taxon>
        <taxon>Kalanchoe</taxon>
    </lineage>
</organism>
<dbReference type="InterPro" id="IPR045053">
    <property type="entry name" value="MAN-like"/>
</dbReference>
<dbReference type="Proteomes" id="UP000594263">
    <property type="component" value="Unplaced"/>
</dbReference>
<dbReference type="GO" id="GO:0000272">
    <property type="term" value="P:polysaccharide catabolic process"/>
    <property type="evidence" value="ECO:0007669"/>
    <property type="project" value="InterPro"/>
</dbReference>
<evidence type="ECO:0000313" key="10">
    <source>
        <dbReference type="Proteomes" id="UP000594263"/>
    </source>
</evidence>
<dbReference type="EC" id="3.2.1.78" evidence="4"/>
<evidence type="ECO:0000256" key="3">
    <source>
        <dbReference type="ARBA" id="ARBA00005641"/>
    </source>
</evidence>
<dbReference type="PANTHER" id="PTHR31451:SF51">
    <property type="entry name" value="MANNAN ENDO-1,4-BETA-MANNOSIDASE 6"/>
    <property type="match status" value="1"/>
</dbReference>
<feature type="domain" description="Glycoside hydrolase family 5" evidence="8">
    <location>
        <begin position="73"/>
        <end position="382"/>
    </location>
</feature>
<comment type="subcellular location">
    <subcellularLocation>
        <location evidence="2">Secreted</location>
    </subcellularLocation>
</comment>
<evidence type="ECO:0000256" key="1">
    <source>
        <dbReference type="ARBA" id="ARBA00001678"/>
    </source>
</evidence>
<reference evidence="9" key="1">
    <citation type="submission" date="2021-01" db="UniProtKB">
        <authorList>
            <consortium name="EnsemblPlants"/>
        </authorList>
    </citation>
    <scope>IDENTIFICATION</scope>
</reference>
<dbReference type="GO" id="GO:0016985">
    <property type="term" value="F:mannan endo-1,4-beta-mannosidase activity"/>
    <property type="evidence" value="ECO:0007669"/>
    <property type="project" value="UniProtKB-EC"/>
</dbReference>
<name>A0A7N0VEI4_KALFE</name>
<keyword evidence="6" id="KW-0378">Hydrolase</keyword>
<evidence type="ECO:0000256" key="5">
    <source>
        <dbReference type="ARBA" id="ARBA00022525"/>
    </source>
</evidence>
<keyword evidence="5" id="KW-0964">Secreted</keyword>
<accession>A0A7N0VEI4</accession>
<evidence type="ECO:0000256" key="2">
    <source>
        <dbReference type="ARBA" id="ARBA00004613"/>
    </source>
</evidence>
<proteinExistence type="inferred from homology"/>
<sequence length="448" mass="50134">MDPPWQERAKLYPVLGTLSLLFILYVNFRDDLPFPTVLWQPKMSFVGVNSTRFVIRSSSDGGGEEEEGTLYVNGWNSYWLMQESVWSSSRPMVSEVMRLGSEMGLTVCRTWAFNDGDGANALQRRPGIFDERVFKGLDYVIVVARRRGVRLILSLVNNLDAFGGKDQYVRWAREAGIDASSSTDSFFSDPTIKEYYKAYIKAIVTRRNSISWVRYADEPAIFAWELINEPRCASNSSAPVLQAWIAEMAAYIKSLDQKHLVTVGTEGFYGLNTPNKSGANPGDWAASLGSDFIQNSAIHDIDFASVHAYPDSWLPDGSSEAKAKYLSTWMDSHISDGQDILKKPVLFTEVGSSFQGRKLGSPGTELLLETAYDRIYDSATRHGAGSGALVWQLLVKGAEGYSDRYSFIASDHPAIYKMIRHQSCRLLRLLAKNQTEIHSDKTICSHHP</sequence>
<dbReference type="AlphaFoldDB" id="A0A7N0VEI4"/>
<dbReference type="PANTHER" id="PTHR31451">
    <property type="match status" value="1"/>
</dbReference>
<evidence type="ECO:0000256" key="4">
    <source>
        <dbReference type="ARBA" id="ARBA00012706"/>
    </source>
</evidence>
<dbReference type="OMA" id="TWISEMA"/>
<comment type="similarity">
    <text evidence="3">Belongs to the glycosyl hydrolase 5 (cellulase A) family.</text>
</comment>
<dbReference type="FunFam" id="3.20.20.80:FF:000012">
    <property type="entry name" value="Mannan endo-1,4-beta-mannosidase 6"/>
    <property type="match status" value="1"/>
</dbReference>
<comment type="catalytic activity">
    <reaction evidence="1">
        <text>Random hydrolysis of (1-&gt;4)-beta-D-mannosidic linkages in mannans, galactomannans and glucomannans.</text>
        <dbReference type="EC" id="3.2.1.78"/>
    </reaction>
</comment>
<dbReference type="InterPro" id="IPR001547">
    <property type="entry name" value="Glyco_hydro_5"/>
</dbReference>
<dbReference type="Gene3D" id="3.20.20.80">
    <property type="entry name" value="Glycosidases"/>
    <property type="match status" value="1"/>
</dbReference>
<dbReference type="Pfam" id="PF26410">
    <property type="entry name" value="GH5_mannosidase"/>
    <property type="match status" value="1"/>
</dbReference>
<dbReference type="SUPFAM" id="SSF51445">
    <property type="entry name" value="(Trans)glycosidases"/>
    <property type="match status" value="1"/>
</dbReference>
<protein>
    <recommendedName>
        <fullName evidence="4">mannan endo-1,4-beta-mannosidase</fullName>
        <ecNumber evidence="4">3.2.1.78</ecNumber>
    </recommendedName>
</protein>
<dbReference type="GO" id="GO:0005576">
    <property type="term" value="C:extracellular region"/>
    <property type="evidence" value="ECO:0007669"/>
    <property type="project" value="UniProtKB-SubCell"/>
</dbReference>